<evidence type="ECO:0000256" key="1">
    <source>
        <dbReference type="ARBA" id="ARBA00004651"/>
    </source>
</evidence>
<dbReference type="InterPro" id="IPR002797">
    <property type="entry name" value="Polysacc_synth"/>
</dbReference>
<dbReference type="Pfam" id="PF01943">
    <property type="entry name" value="Polysacc_synt"/>
    <property type="match status" value="1"/>
</dbReference>
<accession>A0A212J4U4</accession>
<dbReference type="GO" id="GO:0005886">
    <property type="term" value="C:plasma membrane"/>
    <property type="evidence" value="ECO:0007669"/>
    <property type="project" value="UniProtKB-SubCell"/>
</dbReference>
<reference evidence="7" key="1">
    <citation type="submission" date="2016-04" db="EMBL/GenBank/DDBJ databases">
        <authorList>
            <person name="Evans L.H."/>
            <person name="Alamgir A."/>
            <person name="Owens N."/>
            <person name="Weber N.D."/>
            <person name="Virtaneva K."/>
            <person name="Barbian K."/>
            <person name="Babar A."/>
            <person name="Rosenke K."/>
        </authorList>
    </citation>
    <scope>NUCLEOTIDE SEQUENCE</scope>
    <source>
        <strain evidence="7">86-2</strain>
    </source>
</reference>
<comment type="subcellular location">
    <subcellularLocation>
        <location evidence="1">Cell membrane</location>
        <topology evidence="1">Multi-pass membrane protein</topology>
    </subcellularLocation>
</comment>
<proteinExistence type="predicted"/>
<keyword evidence="5 6" id="KW-0472">Membrane</keyword>
<name>A0A212J4U4_9BACT</name>
<keyword evidence="2" id="KW-1003">Cell membrane</keyword>
<evidence type="ECO:0000256" key="2">
    <source>
        <dbReference type="ARBA" id="ARBA00022475"/>
    </source>
</evidence>
<feature type="transmembrane region" description="Helical" evidence="6">
    <location>
        <begin position="328"/>
        <end position="348"/>
    </location>
</feature>
<feature type="transmembrane region" description="Helical" evidence="6">
    <location>
        <begin position="213"/>
        <end position="230"/>
    </location>
</feature>
<evidence type="ECO:0000256" key="6">
    <source>
        <dbReference type="SAM" id="Phobius"/>
    </source>
</evidence>
<feature type="transmembrane region" description="Helical" evidence="6">
    <location>
        <begin position="142"/>
        <end position="167"/>
    </location>
</feature>
<dbReference type="PANTHER" id="PTHR30250">
    <property type="entry name" value="PST FAMILY PREDICTED COLANIC ACID TRANSPORTER"/>
    <property type="match status" value="1"/>
</dbReference>
<feature type="transmembrane region" description="Helical" evidence="6">
    <location>
        <begin position="381"/>
        <end position="400"/>
    </location>
</feature>
<evidence type="ECO:0000313" key="7">
    <source>
        <dbReference type="EMBL" id="SBV94394.1"/>
    </source>
</evidence>
<feature type="transmembrane region" description="Helical" evidence="6">
    <location>
        <begin position="437"/>
        <end position="457"/>
    </location>
</feature>
<sequence length="469" mass="53672">MSQANNLLKNTIIYAVGNFGSKVFSFALLPVFSFFLTKAQLGIYDLLITTLNLSLPIISLQISDAVYRWLLDYKHNSKEQSKIIKQALIILISSLFISQILIYIISYFYKFPYRDLYSLLILFSCLLPFAQQIVRGMGYNKLYSVSGVINSCLILFISIFFLFTNFVEDKVEGIFIALILANAITFIFIFIFIRINKKVILHEPVDFKFQLSLLKYSLPLIFNAISWWVINASSRFIILEFMQIEDNGIYAVSTRLPALLTIINSVFMLAWQDMIIADQKKENPFFTELFNKYFIFVICISLICLSASPFIVYYLFDNKFYEAWKYVPFLFMGAAFSSISAFVGAAYLKAKETKGVLITSIIAAVINILISVGLIKYIGLYAPAIGTFVSFVVMLIIRIIDTRKMLVIKINLVQTIGLSLITILFTFILIYSQSKTVSAILTSLSLMLFIYLNYDLLKNLINKITLRIR</sequence>
<feature type="transmembrane region" description="Helical" evidence="6">
    <location>
        <begin position="250"/>
        <end position="272"/>
    </location>
</feature>
<evidence type="ECO:0000256" key="4">
    <source>
        <dbReference type="ARBA" id="ARBA00022989"/>
    </source>
</evidence>
<feature type="transmembrane region" description="Helical" evidence="6">
    <location>
        <begin position="83"/>
        <end position="105"/>
    </location>
</feature>
<gene>
    <name evidence="7" type="ORF">KL86DYS2_10720</name>
</gene>
<dbReference type="EMBL" id="FLUL01000001">
    <property type="protein sequence ID" value="SBV94394.1"/>
    <property type="molecule type" value="Genomic_DNA"/>
</dbReference>
<keyword evidence="4 6" id="KW-1133">Transmembrane helix</keyword>
<feature type="transmembrane region" description="Helical" evidence="6">
    <location>
        <begin position="173"/>
        <end position="193"/>
    </location>
</feature>
<feature type="transmembrane region" description="Helical" evidence="6">
    <location>
        <begin position="412"/>
        <end position="431"/>
    </location>
</feature>
<dbReference type="PANTHER" id="PTHR30250:SF11">
    <property type="entry name" value="O-ANTIGEN TRANSPORTER-RELATED"/>
    <property type="match status" value="1"/>
</dbReference>
<feature type="transmembrane region" description="Helical" evidence="6">
    <location>
        <begin position="355"/>
        <end position="375"/>
    </location>
</feature>
<organism evidence="7">
    <name type="scientific">uncultured Dysgonomonas sp</name>
    <dbReference type="NCBI Taxonomy" id="206096"/>
    <lineage>
        <taxon>Bacteria</taxon>
        <taxon>Pseudomonadati</taxon>
        <taxon>Bacteroidota</taxon>
        <taxon>Bacteroidia</taxon>
        <taxon>Bacteroidales</taxon>
        <taxon>Dysgonomonadaceae</taxon>
        <taxon>Dysgonomonas</taxon>
        <taxon>environmental samples</taxon>
    </lineage>
</organism>
<feature type="transmembrane region" description="Helical" evidence="6">
    <location>
        <begin position="111"/>
        <end position="130"/>
    </location>
</feature>
<feature type="transmembrane region" description="Helical" evidence="6">
    <location>
        <begin position="41"/>
        <end position="62"/>
    </location>
</feature>
<feature type="transmembrane region" description="Helical" evidence="6">
    <location>
        <begin position="293"/>
        <end position="316"/>
    </location>
</feature>
<evidence type="ECO:0000256" key="3">
    <source>
        <dbReference type="ARBA" id="ARBA00022692"/>
    </source>
</evidence>
<dbReference type="AlphaFoldDB" id="A0A212J4U4"/>
<feature type="transmembrane region" description="Helical" evidence="6">
    <location>
        <begin position="12"/>
        <end position="35"/>
    </location>
</feature>
<protein>
    <submittedName>
        <fullName evidence="7">Uncharacterized protein</fullName>
    </submittedName>
</protein>
<evidence type="ECO:0000256" key="5">
    <source>
        <dbReference type="ARBA" id="ARBA00023136"/>
    </source>
</evidence>
<dbReference type="RefSeq" id="WP_296947219.1">
    <property type="nucleotide sequence ID" value="NZ_LT599021.1"/>
</dbReference>
<dbReference type="InterPro" id="IPR050833">
    <property type="entry name" value="Poly_Biosynth_Transport"/>
</dbReference>
<keyword evidence="3 6" id="KW-0812">Transmembrane</keyword>